<dbReference type="eggNOG" id="COG1519">
    <property type="taxonomic scope" value="Bacteria"/>
</dbReference>
<dbReference type="EMBL" id="JSCE01000176">
    <property type="protein sequence ID" value="KHM51732.1"/>
    <property type="molecule type" value="Genomic_DNA"/>
</dbReference>
<comment type="similarity">
    <text evidence="2">Belongs to the LpxK family.</text>
</comment>
<dbReference type="HAMAP" id="MF_00409">
    <property type="entry name" value="LpxK"/>
    <property type="match status" value="1"/>
</dbReference>
<evidence type="ECO:0000256" key="2">
    <source>
        <dbReference type="HAMAP-Rule" id="MF_00409"/>
    </source>
</evidence>
<keyword evidence="2" id="KW-0443">Lipid metabolism</keyword>
<keyword evidence="2" id="KW-0547">Nucleotide-binding</keyword>
<dbReference type="AlphaFoldDB" id="A0A0B2K0P1"/>
<keyword evidence="6" id="KW-1133">Transmembrane helix</keyword>
<dbReference type="PANTHER" id="PTHR42755:SF1">
    <property type="entry name" value="3-DEOXY-D-MANNO-OCTULOSONIC ACID TRANSFERASE, MITOCHONDRIAL-RELATED"/>
    <property type="match status" value="1"/>
</dbReference>
<dbReference type="NCBIfam" id="TIGR00682">
    <property type="entry name" value="lpxK"/>
    <property type="match status" value="1"/>
</dbReference>
<comment type="catalytic activity">
    <reaction evidence="2">
        <text>a lipid A disaccharide + ATP = a lipid IVA + ADP + H(+)</text>
        <dbReference type="Rhea" id="RHEA:67840"/>
        <dbReference type="ChEBI" id="CHEBI:15378"/>
        <dbReference type="ChEBI" id="CHEBI:30616"/>
        <dbReference type="ChEBI" id="CHEBI:176343"/>
        <dbReference type="ChEBI" id="CHEBI:176425"/>
        <dbReference type="ChEBI" id="CHEBI:456216"/>
        <dbReference type="EC" id="2.7.1.130"/>
    </reaction>
</comment>
<dbReference type="Gene3D" id="3.40.50.2000">
    <property type="entry name" value="Glycogen Phosphorylase B"/>
    <property type="match status" value="1"/>
</dbReference>
<evidence type="ECO:0000313" key="9">
    <source>
        <dbReference type="Proteomes" id="UP000030993"/>
    </source>
</evidence>
<comment type="pathway">
    <text evidence="2">Glycolipid biosynthesis; lipid IV(A) biosynthesis; lipid IV(A) from (3R)-3-hydroxytetradecanoyl-[acyl-carrier-protein] and UDP-N-acetyl-alpha-D-glucosamine: step 6/6.</text>
</comment>
<dbReference type="GO" id="GO:0005524">
    <property type="term" value="F:ATP binding"/>
    <property type="evidence" value="ECO:0007669"/>
    <property type="project" value="UniProtKB-UniRule"/>
</dbReference>
<feature type="active site" description="Proton acceptor" evidence="4">
    <location>
        <position position="65"/>
    </location>
</feature>
<keyword evidence="9" id="KW-1185">Reference proteome</keyword>
<dbReference type="Proteomes" id="UP000030993">
    <property type="component" value="Unassembled WGS sequence"/>
</dbReference>
<organism evidence="8 9">
    <name type="scientific">Anaerovibrio lipolyticus</name>
    <dbReference type="NCBI Taxonomy" id="82374"/>
    <lineage>
        <taxon>Bacteria</taxon>
        <taxon>Bacillati</taxon>
        <taxon>Bacillota</taxon>
        <taxon>Negativicutes</taxon>
        <taxon>Selenomonadales</taxon>
        <taxon>Selenomonadaceae</taxon>
        <taxon>Anaerovibrio</taxon>
    </lineage>
</organism>
<dbReference type="InterPro" id="IPR038107">
    <property type="entry name" value="Glycos_transf_N_sf"/>
</dbReference>
<keyword evidence="2" id="KW-0441">Lipid A biosynthesis</keyword>
<name>A0A0B2K0P1_9FIRM</name>
<dbReference type="SUPFAM" id="SSF52540">
    <property type="entry name" value="P-loop containing nucleoside triphosphate hydrolases"/>
    <property type="match status" value="1"/>
</dbReference>
<comment type="caution">
    <text evidence="8">The sequence shown here is derived from an EMBL/GenBank/DDBJ whole genome shotgun (WGS) entry which is preliminary data.</text>
</comment>
<dbReference type="RefSeq" id="WP_039209424.1">
    <property type="nucleotide sequence ID" value="NZ_JSCE01000176.1"/>
</dbReference>
<dbReference type="CDD" id="cd01983">
    <property type="entry name" value="SIMIBI"/>
    <property type="match status" value="1"/>
</dbReference>
<keyword evidence="1 2" id="KW-0808">Transferase</keyword>
<evidence type="ECO:0000313" key="8">
    <source>
        <dbReference type="EMBL" id="KHM51732.1"/>
    </source>
</evidence>
<dbReference type="GO" id="GO:0009245">
    <property type="term" value="P:lipid A biosynthetic process"/>
    <property type="evidence" value="ECO:0007669"/>
    <property type="project" value="UniProtKB-UniRule"/>
</dbReference>
<dbReference type="Pfam" id="PF02606">
    <property type="entry name" value="LpxK"/>
    <property type="match status" value="1"/>
</dbReference>
<evidence type="ECO:0000256" key="4">
    <source>
        <dbReference type="PIRSR" id="PIRSR639901-1"/>
    </source>
</evidence>
<dbReference type="eggNOG" id="COG1663">
    <property type="taxonomic scope" value="Bacteria"/>
</dbReference>
<dbReference type="Gene3D" id="3.40.50.11720">
    <property type="entry name" value="3-Deoxy-D-manno-octulosonic-acid transferase, N-terminal domain"/>
    <property type="match status" value="1"/>
</dbReference>
<reference evidence="8 9" key="1">
    <citation type="journal article" date="2013" name="PLoS ONE">
        <title>Identification and characterization of three novel lipases belonging to families II and V from Anaerovibrio lipolyticus 5ST.</title>
        <authorList>
            <person name="Prive F."/>
            <person name="Kaderbhai N.N."/>
            <person name="Girdwood S."/>
            <person name="Worgan H.J."/>
            <person name="Pinloche E."/>
            <person name="Scollan N.D."/>
            <person name="Huws S.A."/>
            <person name="Newbold C.J."/>
        </authorList>
    </citation>
    <scope>NUCLEOTIDE SEQUENCE [LARGE SCALE GENOMIC DNA]</scope>
    <source>
        <strain evidence="8 9">5S</strain>
    </source>
</reference>
<dbReference type="STRING" id="82374.NZ47_08865"/>
<evidence type="ECO:0000256" key="3">
    <source>
        <dbReference type="NCBIfam" id="TIGR00682"/>
    </source>
</evidence>
<evidence type="ECO:0000259" key="7">
    <source>
        <dbReference type="PROSITE" id="PS50206"/>
    </source>
</evidence>
<feature type="domain" description="Rhodanese" evidence="7">
    <location>
        <begin position="518"/>
        <end position="553"/>
    </location>
</feature>
<dbReference type="Pfam" id="PF04413">
    <property type="entry name" value="Glycos_transf_N"/>
    <property type="match status" value="1"/>
</dbReference>
<dbReference type="UniPathway" id="UPA00359">
    <property type="reaction ID" value="UER00482"/>
</dbReference>
<dbReference type="PANTHER" id="PTHR42755">
    <property type="entry name" value="3-DEOXY-MANNO-OCTULOSONATE CYTIDYLYLTRANSFERASE"/>
    <property type="match status" value="1"/>
</dbReference>
<dbReference type="InterPro" id="IPR027417">
    <property type="entry name" value="P-loop_NTPase"/>
</dbReference>
<evidence type="ECO:0000256" key="1">
    <source>
        <dbReference type="ARBA" id="ARBA00022679"/>
    </source>
</evidence>
<keyword evidence="6" id="KW-0812">Transmembrane</keyword>
<feature type="site" description="Transition state stabilizer" evidence="5">
    <location>
        <position position="213"/>
    </location>
</feature>
<comment type="function">
    <text evidence="2">Transfers the gamma-phosphate of ATP to the 4'-position of a tetraacyldisaccharide 1-phosphate intermediate (termed DS-1-P) to form tetraacyldisaccharide 1,4'-bis-phosphate (lipid IVA).</text>
</comment>
<feature type="transmembrane region" description="Helical" evidence="6">
    <location>
        <begin position="6"/>
        <end position="26"/>
    </location>
</feature>
<keyword evidence="2" id="KW-0067">ATP-binding</keyword>
<accession>A0A0B2K0P1</accession>
<dbReference type="InterPro" id="IPR039901">
    <property type="entry name" value="Kdotransferase"/>
</dbReference>
<evidence type="ECO:0000256" key="6">
    <source>
        <dbReference type="SAM" id="Phobius"/>
    </source>
</evidence>
<proteinExistence type="inferred from homology"/>
<dbReference type="SUPFAM" id="SSF53756">
    <property type="entry name" value="UDP-Glycosyltransferase/glycogen phosphorylase"/>
    <property type="match status" value="1"/>
</dbReference>
<dbReference type="InterPro" id="IPR007507">
    <property type="entry name" value="Glycos_transf_N"/>
</dbReference>
<keyword evidence="2 8" id="KW-0418">Kinase</keyword>
<protein>
    <recommendedName>
        <fullName evidence="2 3">Tetraacyldisaccharide 4'-kinase</fullName>
        <ecNumber evidence="2 3">2.7.1.130</ecNumber>
    </recommendedName>
    <alternativeName>
        <fullName evidence="2">Lipid A 4'-kinase</fullName>
    </alternativeName>
</protein>
<dbReference type="GO" id="GO:0005886">
    <property type="term" value="C:plasma membrane"/>
    <property type="evidence" value="ECO:0007669"/>
    <property type="project" value="TreeGrafter"/>
</dbReference>
<evidence type="ECO:0000256" key="5">
    <source>
        <dbReference type="PIRSR" id="PIRSR639901-2"/>
    </source>
</evidence>
<feature type="site" description="Transition state stabilizer" evidence="5">
    <location>
        <position position="135"/>
    </location>
</feature>
<keyword evidence="6" id="KW-0472">Membrane</keyword>
<keyword evidence="2" id="KW-0444">Lipid biosynthesis</keyword>
<sequence length="831" mass="93397">MLHLVYNIVGVLVVILMIPVFCIRGVREKGFVERIKQQLGFLPKHALDKVARKNCIWVHAASVGEIVAASPLIKEFHKEFPQSPILVSVFTNSGYEMANRIIKDADSIIHFPFDLPWLSANLLYRVRPRVFMPVETELWPNFLRACKKLDIPVLMVNGRISDKSTKRYRYMMGLWDEILSSIKVFAMQSNVDAENILKLGADPDLVTVTGNTKFDQTYTDVSPEEKHNLLLELGLKDNQGVFLAGSTHKGEEEHVLKAFNEIRRIYPKAKLVIAPRAILRTNAILALCDEYCFKAVTRTQLQENFTTDHDVVILNTIGELGKMYSVGDVIFVGGTLIPHGGHNILEPAAHGKAIIVGENMQNFKDTHLLFKNRNAVITVKSGDDLAVEALHLFRDDEERHRMEAETLAICKENKGAAHRTAVILNDLLTKVEMNKVKATDKLENFQTYFMQIIHNKEPQGFFTRCVMAILFILSKVYSMLVNLKLDSYKFGILKTNKLGCFVISLGNITVGGTGKTPTAQRLAKYIRDMGYKVVILNRGYRAKWQGEVGLVSDGNHIYMEADQAGDEAYMLAKHLPEVPVLIGRDRYKTGQYAIEHFGAEVAILDDGFQHWKLARDLDVVLIDSVNLFGNGHVLPRGTLREPITHLERADVCLMTKVDQGLPGFKKYIRDQIAKYGSNPTVVESIHHPQSCIELCDWKRNVASEGMSISAIKDKKVVALSAIGNPASFEQTVASAGAEIIESFRFPDHHEYTQEEMVDAMEQAVRQGAEAIVTTEKDAVKLPMEFLAAVPDEKQIPVLILTVEVVLQNGKDEFEEMLRRKIAEKLGQHKSN</sequence>
<dbReference type="PROSITE" id="PS50206">
    <property type="entry name" value="RHODANESE_3"/>
    <property type="match status" value="1"/>
</dbReference>
<dbReference type="InterPro" id="IPR003758">
    <property type="entry name" value="LpxK"/>
</dbReference>
<feature type="binding site" evidence="2">
    <location>
        <begin position="509"/>
        <end position="516"/>
    </location>
    <ligand>
        <name>ATP</name>
        <dbReference type="ChEBI" id="CHEBI:30616"/>
    </ligand>
</feature>
<dbReference type="EC" id="2.7.1.130" evidence="2 3"/>
<dbReference type="GO" id="GO:0009029">
    <property type="term" value="F:lipid-A 4'-kinase activity"/>
    <property type="evidence" value="ECO:0007669"/>
    <property type="project" value="UniProtKB-UniRule"/>
</dbReference>
<gene>
    <name evidence="2" type="primary">lpxK</name>
    <name evidence="8" type="ORF">NZ47_08865</name>
</gene>
<dbReference type="InterPro" id="IPR001763">
    <property type="entry name" value="Rhodanese-like_dom"/>
</dbReference>